<keyword evidence="1" id="KW-0472">Membrane</keyword>
<evidence type="ECO:0000313" key="2">
    <source>
        <dbReference type="EMBL" id="SVC19612.1"/>
    </source>
</evidence>
<gene>
    <name evidence="2" type="ORF">METZ01_LOCUS272466</name>
</gene>
<organism evidence="2">
    <name type="scientific">marine metagenome</name>
    <dbReference type="NCBI Taxonomy" id="408172"/>
    <lineage>
        <taxon>unclassified sequences</taxon>
        <taxon>metagenomes</taxon>
        <taxon>ecological metagenomes</taxon>
    </lineage>
</organism>
<evidence type="ECO:0000256" key="1">
    <source>
        <dbReference type="SAM" id="Phobius"/>
    </source>
</evidence>
<proteinExistence type="predicted"/>
<dbReference type="EMBL" id="UINC01078488">
    <property type="protein sequence ID" value="SVC19612.1"/>
    <property type="molecule type" value="Genomic_DNA"/>
</dbReference>
<accession>A0A382K889</accession>
<name>A0A382K889_9ZZZZ</name>
<dbReference type="AlphaFoldDB" id="A0A382K889"/>
<protein>
    <submittedName>
        <fullName evidence="2">Uncharacterized protein</fullName>
    </submittedName>
</protein>
<feature type="transmembrane region" description="Helical" evidence="1">
    <location>
        <begin position="161"/>
        <end position="181"/>
    </location>
</feature>
<keyword evidence="1" id="KW-0812">Transmembrane</keyword>
<sequence length="304" mass="33814">RLFSFLSLLATFCVLYQSSHISAQEVSDYKSSLDVSAVHVGEQVVLKLSFTTPKEVNSKLDLSSASWGELEIIEVLSIQAEPDGSGLIRNQIRVLVAVFSLQSIESIPAVRLVEIDNEHVEKIIFFPPVQLDVISLFSNEQSLDLSGPSSLLDIDGERTPFFIPLLIGLGAVVLFGTFFFIQFLHARNLKDVSSVESTPTPPIPVLDQSLMEGDVTEAYRLIAFRIRAYLEENFDIPASSMTTEELEDELHVTGVSGEISRLSRELLRECDSVVYAGYRPARGRQSADFELAKTVLESRIRRES</sequence>
<keyword evidence="1" id="KW-1133">Transmembrane helix</keyword>
<reference evidence="2" key="1">
    <citation type="submission" date="2018-05" db="EMBL/GenBank/DDBJ databases">
        <authorList>
            <person name="Lanie J.A."/>
            <person name="Ng W.-L."/>
            <person name="Kazmierczak K.M."/>
            <person name="Andrzejewski T.M."/>
            <person name="Davidsen T.M."/>
            <person name="Wayne K.J."/>
            <person name="Tettelin H."/>
            <person name="Glass J.I."/>
            <person name="Rusch D."/>
            <person name="Podicherti R."/>
            <person name="Tsui H.-C.T."/>
            <person name="Winkler M.E."/>
        </authorList>
    </citation>
    <scope>NUCLEOTIDE SEQUENCE</scope>
</reference>
<feature type="non-terminal residue" evidence="2">
    <location>
        <position position="1"/>
    </location>
</feature>